<reference evidence="2" key="2">
    <citation type="submission" date="2019-10" db="EMBL/GenBank/DDBJ databases">
        <title>A de novo genome assembly of a pear dwarfing rootstock.</title>
        <authorList>
            <person name="Wang F."/>
            <person name="Wang J."/>
            <person name="Li S."/>
            <person name="Zhang Y."/>
            <person name="Fang M."/>
            <person name="Ma L."/>
            <person name="Zhao Y."/>
            <person name="Jiang S."/>
        </authorList>
    </citation>
    <scope>NUCLEOTIDE SEQUENCE [LARGE SCALE GENOMIC DNA]</scope>
</reference>
<name>A0A5N5G9T7_9ROSA</name>
<comment type="caution">
    <text evidence="1">The sequence shown here is derived from an EMBL/GenBank/DDBJ whole genome shotgun (WGS) entry which is preliminary data.</text>
</comment>
<evidence type="ECO:0000313" key="1">
    <source>
        <dbReference type="EMBL" id="KAB2610192.1"/>
    </source>
</evidence>
<reference evidence="1 2" key="3">
    <citation type="submission" date="2019-11" db="EMBL/GenBank/DDBJ databases">
        <title>A de novo genome assembly of a pear dwarfing rootstock.</title>
        <authorList>
            <person name="Wang F."/>
            <person name="Wang J."/>
            <person name="Li S."/>
            <person name="Zhang Y."/>
            <person name="Fang M."/>
            <person name="Ma L."/>
            <person name="Zhao Y."/>
            <person name="Jiang S."/>
        </authorList>
    </citation>
    <scope>NUCLEOTIDE SEQUENCE [LARGE SCALE GENOMIC DNA]</scope>
    <source>
        <strain evidence="1">S2</strain>
        <tissue evidence="1">Leaf</tissue>
    </source>
</reference>
<organism evidence="1 2">
    <name type="scientific">Pyrus ussuriensis x Pyrus communis</name>
    <dbReference type="NCBI Taxonomy" id="2448454"/>
    <lineage>
        <taxon>Eukaryota</taxon>
        <taxon>Viridiplantae</taxon>
        <taxon>Streptophyta</taxon>
        <taxon>Embryophyta</taxon>
        <taxon>Tracheophyta</taxon>
        <taxon>Spermatophyta</taxon>
        <taxon>Magnoliopsida</taxon>
        <taxon>eudicotyledons</taxon>
        <taxon>Gunneridae</taxon>
        <taxon>Pentapetalae</taxon>
        <taxon>rosids</taxon>
        <taxon>fabids</taxon>
        <taxon>Rosales</taxon>
        <taxon>Rosaceae</taxon>
        <taxon>Amygdaloideae</taxon>
        <taxon>Maleae</taxon>
        <taxon>Pyrus</taxon>
    </lineage>
</organism>
<dbReference type="Proteomes" id="UP000327157">
    <property type="component" value="Chromosome 17"/>
</dbReference>
<keyword evidence="2" id="KW-1185">Reference proteome</keyword>
<reference evidence="1 2" key="1">
    <citation type="submission" date="2019-09" db="EMBL/GenBank/DDBJ databases">
        <authorList>
            <person name="Ou C."/>
        </authorList>
    </citation>
    <scope>NUCLEOTIDE SEQUENCE [LARGE SCALE GENOMIC DNA]</scope>
    <source>
        <strain evidence="1">S2</strain>
        <tissue evidence="1">Leaf</tissue>
    </source>
</reference>
<dbReference type="AlphaFoldDB" id="A0A5N5G9T7"/>
<dbReference type="EMBL" id="SMOL01000487">
    <property type="protein sequence ID" value="KAB2610192.1"/>
    <property type="molecule type" value="Genomic_DNA"/>
</dbReference>
<proteinExistence type="predicted"/>
<gene>
    <name evidence="1" type="ORF">D8674_018224</name>
</gene>
<protein>
    <submittedName>
        <fullName evidence="1">Uncharacterized protein</fullName>
    </submittedName>
</protein>
<sequence length="115" mass="12776">MNLRKRVCNKVLKSSFNINRGTYTRIISYTLNTKAYTTMVQQELLLEFPIFLCGFASSLSSRCSKSCCSNFQFFSAALQAPYHQGDGSSKICHRPQNLSCKTTADVGIGKDMNAA</sequence>
<accession>A0A5N5G9T7</accession>
<evidence type="ECO:0000313" key="2">
    <source>
        <dbReference type="Proteomes" id="UP000327157"/>
    </source>
</evidence>